<reference evidence="5 6" key="1">
    <citation type="submission" date="2019-05" db="EMBL/GenBank/DDBJ databases">
        <title>Colwellia ponticola sp. nov., isolated from seawater.</title>
        <authorList>
            <person name="Yoon J.-H."/>
        </authorList>
    </citation>
    <scope>NUCLEOTIDE SEQUENCE [LARGE SCALE GENOMIC DNA]</scope>
    <source>
        <strain evidence="5 6">OISW-25</strain>
    </source>
</reference>
<evidence type="ECO:0000256" key="2">
    <source>
        <dbReference type="ARBA" id="ARBA00022670"/>
    </source>
</evidence>
<comment type="caution">
    <text evidence="5">The sequence shown here is derived from an EMBL/GenBank/DDBJ whole genome shotgun (WGS) entry which is preliminary data.</text>
</comment>
<dbReference type="PANTHER" id="PTHR31817:SF0">
    <property type="entry name" value="CHROMOSOME UNDETERMINED SCAFFOLD_67, WHOLE GENOME SHOTGUN SEQUENCE"/>
    <property type="match status" value="1"/>
</dbReference>
<dbReference type="Pfam" id="PF08014">
    <property type="entry name" value="MATCAP"/>
    <property type="match status" value="1"/>
</dbReference>
<dbReference type="SUPFAM" id="SSF53187">
    <property type="entry name" value="Zn-dependent exopeptidases"/>
    <property type="match status" value="1"/>
</dbReference>
<gene>
    <name evidence="5" type="ORF">FCS21_14270</name>
</gene>
<protein>
    <submittedName>
        <fullName evidence="5">Flavohemoglobin expression-modulating QEGLA motif protein</fullName>
    </submittedName>
</protein>
<dbReference type="InterPro" id="IPR007709">
    <property type="entry name" value="N-FG_amidohydro"/>
</dbReference>
<evidence type="ECO:0000313" key="5">
    <source>
        <dbReference type="EMBL" id="TMM42507.1"/>
    </source>
</evidence>
<evidence type="ECO:0000256" key="1">
    <source>
        <dbReference type="ARBA" id="ARBA00001947"/>
    </source>
</evidence>
<dbReference type="GO" id="GO:0008237">
    <property type="term" value="F:metallopeptidase activity"/>
    <property type="evidence" value="ECO:0007669"/>
    <property type="project" value="UniProtKB-KW"/>
</dbReference>
<name>A0A8H2JJW9_9GAMM</name>
<keyword evidence="4" id="KW-0482">Metalloprotease</keyword>
<keyword evidence="6" id="KW-1185">Reference proteome</keyword>
<dbReference type="EMBL" id="SZVP01000017">
    <property type="protein sequence ID" value="TMM42507.1"/>
    <property type="molecule type" value="Genomic_DNA"/>
</dbReference>
<dbReference type="OrthoDB" id="9785840at2"/>
<dbReference type="NCBIfam" id="TIGR02421">
    <property type="entry name" value="QEGLA"/>
    <property type="match status" value="1"/>
</dbReference>
<keyword evidence="3" id="KW-0378">Hydrolase</keyword>
<dbReference type="GO" id="GO:0080164">
    <property type="term" value="P:regulation of nitric oxide metabolic process"/>
    <property type="evidence" value="ECO:0007669"/>
    <property type="project" value="TreeGrafter"/>
</dbReference>
<dbReference type="Proteomes" id="UP000307702">
    <property type="component" value="Unassembled WGS sequence"/>
</dbReference>
<dbReference type="InterPro" id="IPR012656">
    <property type="entry name" value="CHP02421_QEGLA"/>
</dbReference>
<organism evidence="5 6">
    <name type="scientific">Colwellia ponticola</name>
    <dbReference type="NCBI Taxonomy" id="2304625"/>
    <lineage>
        <taxon>Bacteria</taxon>
        <taxon>Pseudomonadati</taxon>
        <taxon>Pseudomonadota</taxon>
        <taxon>Gammaproteobacteria</taxon>
        <taxon>Alteromonadales</taxon>
        <taxon>Colwelliaceae</taxon>
        <taxon>Colwellia</taxon>
    </lineage>
</organism>
<dbReference type="Pfam" id="PF05013">
    <property type="entry name" value="FGase"/>
    <property type="match status" value="1"/>
</dbReference>
<evidence type="ECO:0000313" key="6">
    <source>
        <dbReference type="Proteomes" id="UP000307702"/>
    </source>
</evidence>
<dbReference type="GO" id="GO:0006508">
    <property type="term" value="P:proteolysis"/>
    <property type="evidence" value="ECO:0007669"/>
    <property type="project" value="UniProtKB-KW"/>
</dbReference>
<keyword evidence="2" id="KW-0645">Protease</keyword>
<dbReference type="InterPro" id="IPR012548">
    <property type="entry name" value="MATCAP"/>
</dbReference>
<dbReference type="SMART" id="SM01154">
    <property type="entry name" value="DUF1704"/>
    <property type="match status" value="1"/>
</dbReference>
<evidence type="ECO:0000256" key="4">
    <source>
        <dbReference type="ARBA" id="ARBA00023049"/>
    </source>
</evidence>
<dbReference type="AlphaFoldDB" id="A0A8H2JJW9"/>
<dbReference type="Gene3D" id="3.40.630.40">
    <property type="entry name" value="Zn-dependent exopeptidases"/>
    <property type="match status" value="1"/>
</dbReference>
<accession>A0A8H2JJW9</accession>
<dbReference type="PANTHER" id="PTHR31817">
    <property type="match status" value="1"/>
</dbReference>
<sequence>MLTLSEKECIALINKGKCFHAQVEDASFIIKIDEYSPVVCAAIHNGHQLRDELKKNCLLTDKARHYEESPYTADLISSFPIVLIANDSRFEYDLNRAKTLSTAFKTTKNKQVWQKPLTVKQRSVSHAKHQAFYNVVEALIAKLELLFKNTIIFDMHSYNYQHIDKASPTFNIGSSQIDMQRWGAIATKFEQQLNKIDLPNMDAYAATDEVFHGRGYLITHISAHFDNTLVLPIEVKKVFMDEKNGELFPLVLEELKAGIKHAISDTSAFFMRKYNKQKLAKSTDMLTSSLAPEIITVDKRLVALCKSVETLNFINPINIASERKKFFSAKSTGSPDFHYKQLNIDPYQFREQLYKLPVNEIMDADIQQMYRHTIDNLANKIDLLTSIGTDDFVYNSLRYYGEPNSQDIANAEFILRAPEIEGEFEESIHNADYAVEYYKEQASKWQLNCRIEKSSRLVAKAMVNNEKRLLLINKDALFTRSELQGYAFHELGIHMLTTINAKESQLKVFSIGLAGNTHTQEGIAIFSEYCSGNLTLARLKTLALRVIAVKYMLTHGDFSKTYQMLMTNYGVSSANAFTLTTRVYRGGGFTKDHLYLKGFRDILNFRKTESLENLLVGKTGLLDFPVIAEMIERGLITKPKSLFPLEVKLNKPMSILDYLVSSIK</sequence>
<evidence type="ECO:0000256" key="3">
    <source>
        <dbReference type="ARBA" id="ARBA00022801"/>
    </source>
</evidence>
<comment type="cofactor">
    <cofactor evidence="1">
        <name>Zn(2+)</name>
        <dbReference type="ChEBI" id="CHEBI:29105"/>
    </cofactor>
</comment>
<proteinExistence type="predicted"/>
<dbReference type="RefSeq" id="WP_138624227.1">
    <property type="nucleotide sequence ID" value="NZ_SZVP01000017.1"/>
</dbReference>